<reference evidence="5 6" key="1">
    <citation type="submission" date="2017-03" db="EMBL/GenBank/DDBJ databases">
        <title>Genomes of endolithic fungi from Antarctica.</title>
        <authorList>
            <person name="Coleine C."/>
            <person name="Masonjones S."/>
            <person name="Stajich J.E."/>
        </authorList>
    </citation>
    <scope>NUCLEOTIDE SEQUENCE [LARGE SCALE GENOMIC DNA]</scope>
    <source>
        <strain evidence="5 6">CCFEE 6315</strain>
    </source>
</reference>
<evidence type="ECO:0000313" key="6">
    <source>
        <dbReference type="Proteomes" id="UP000308549"/>
    </source>
</evidence>
<feature type="compositionally biased region" description="Basic and acidic residues" evidence="2">
    <location>
        <begin position="494"/>
        <end position="540"/>
    </location>
</feature>
<dbReference type="GO" id="GO:0016020">
    <property type="term" value="C:membrane"/>
    <property type="evidence" value="ECO:0007669"/>
    <property type="project" value="UniProtKB-SubCell"/>
</dbReference>
<feature type="compositionally biased region" description="Basic and acidic residues" evidence="2">
    <location>
        <begin position="549"/>
        <end position="560"/>
    </location>
</feature>
<sequence length="585" mass="64410">MQDHAGREPEANGYSVSDERSTEMVANEEKQHQTAHQTAEESPNTSSSSNSSVDDEQKSEATQPSIWRRIYDTIFWTPPNLRWNPDKPPTFSMGLNILFGFAGAFTVANLYYNHPILNILADEFGVPYEKVSQIPTLAQAGYAAGLLFLCPLGDMLERRPFVLSLVFFTATMSIGMATTSSISVFSAIQFITGVSTVTPQLMLPLVGDLAPPKRRAAAMSIVVSGLMLGILIARLLSGIMTQFVSWRYVYWLSVALQYIIFVGLWFFMPDYPATNKAGMAYPKILWSILVMLTKHPVLVQACLISFFTAATFTNFWTVLTFLLADEPYNYDPVTIGLFALVGIGSMLLGPFYARLVIDRFVPWFSVILGLFYCLVGISIGTYTGTFTVAGPIIQAFINDFGMQTSQIANRSAIFAVEPTGRNRVNTAFMVATFGGQLVGTSAGAHLYAKGGWIASGSYSMGSIGMALLFTFARGPWEDGWYGWHGGWAIKKKSRESADGKNDEQKSDLRRLDSNERTKGAVDVEKAEPHHDQHEHHHATDDQEAVNETDAEKALEMRAAQDGDAAPDLSKKTDEITPVPPQDTQA</sequence>
<feature type="region of interest" description="Disordered" evidence="2">
    <location>
        <begin position="1"/>
        <end position="62"/>
    </location>
</feature>
<dbReference type="InterPro" id="IPR011701">
    <property type="entry name" value="MFS"/>
</dbReference>
<accession>A0A4V6WJW9</accession>
<proteinExistence type="predicted"/>
<gene>
    <name evidence="5" type="ORF">B0A50_01214</name>
</gene>
<keyword evidence="3" id="KW-1133">Transmembrane helix</keyword>
<feature type="transmembrane region" description="Helical" evidence="3">
    <location>
        <begin position="161"/>
        <end position="178"/>
    </location>
</feature>
<feature type="transmembrane region" description="Helical" evidence="3">
    <location>
        <begin position="184"/>
        <end position="205"/>
    </location>
</feature>
<organism evidence="5 6">
    <name type="scientific">Salinomyces thailandicus</name>
    <dbReference type="NCBI Taxonomy" id="706561"/>
    <lineage>
        <taxon>Eukaryota</taxon>
        <taxon>Fungi</taxon>
        <taxon>Dikarya</taxon>
        <taxon>Ascomycota</taxon>
        <taxon>Pezizomycotina</taxon>
        <taxon>Dothideomycetes</taxon>
        <taxon>Dothideomycetidae</taxon>
        <taxon>Mycosphaerellales</taxon>
        <taxon>Teratosphaeriaceae</taxon>
        <taxon>Salinomyces</taxon>
    </lineage>
</organism>
<dbReference type="CDD" id="cd17324">
    <property type="entry name" value="MFS_NepI_like"/>
    <property type="match status" value="1"/>
</dbReference>
<dbReference type="PROSITE" id="PS50850">
    <property type="entry name" value="MFS"/>
    <property type="match status" value="1"/>
</dbReference>
<dbReference type="AlphaFoldDB" id="A0A4V6WJW9"/>
<feature type="transmembrane region" description="Helical" evidence="3">
    <location>
        <begin position="217"/>
        <end position="236"/>
    </location>
</feature>
<evidence type="ECO:0000256" key="3">
    <source>
        <dbReference type="SAM" id="Phobius"/>
    </source>
</evidence>
<feature type="transmembrane region" description="Helical" evidence="3">
    <location>
        <begin position="297"/>
        <end position="323"/>
    </location>
</feature>
<evidence type="ECO:0000256" key="2">
    <source>
        <dbReference type="SAM" id="MobiDB-lite"/>
    </source>
</evidence>
<feature type="compositionally biased region" description="Low complexity" evidence="2">
    <location>
        <begin position="42"/>
        <end position="52"/>
    </location>
</feature>
<dbReference type="SUPFAM" id="SSF103473">
    <property type="entry name" value="MFS general substrate transporter"/>
    <property type="match status" value="1"/>
</dbReference>
<dbReference type="Gene3D" id="1.20.1250.20">
    <property type="entry name" value="MFS general substrate transporter like domains"/>
    <property type="match status" value="1"/>
</dbReference>
<dbReference type="Pfam" id="PF07690">
    <property type="entry name" value="MFS_1"/>
    <property type="match status" value="1"/>
</dbReference>
<feature type="compositionally biased region" description="Basic and acidic residues" evidence="2">
    <location>
        <begin position="1"/>
        <end position="10"/>
    </location>
</feature>
<feature type="transmembrane region" description="Helical" evidence="3">
    <location>
        <begin position="248"/>
        <end position="267"/>
    </location>
</feature>
<evidence type="ECO:0000313" key="5">
    <source>
        <dbReference type="EMBL" id="TKA31969.1"/>
    </source>
</evidence>
<comment type="subcellular location">
    <subcellularLocation>
        <location evidence="1">Membrane</location>
        <topology evidence="1">Multi-pass membrane protein</topology>
    </subcellularLocation>
</comment>
<dbReference type="InterPro" id="IPR020846">
    <property type="entry name" value="MFS_dom"/>
</dbReference>
<feature type="transmembrane region" description="Helical" evidence="3">
    <location>
        <begin position="335"/>
        <end position="353"/>
    </location>
</feature>
<dbReference type="Proteomes" id="UP000308549">
    <property type="component" value="Unassembled WGS sequence"/>
</dbReference>
<evidence type="ECO:0000259" key="4">
    <source>
        <dbReference type="PROSITE" id="PS50850"/>
    </source>
</evidence>
<dbReference type="OrthoDB" id="2105912at2759"/>
<keyword evidence="6" id="KW-1185">Reference proteome</keyword>
<keyword evidence="3" id="KW-0472">Membrane</keyword>
<feature type="domain" description="Major facilitator superfamily (MFS) profile" evidence="4">
    <location>
        <begin position="92"/>
        <end position="473"/>
    </location>
</feature>
<name>A0A4V6WJW9_9PEZI</name>
<evidence type="ECO:0000256" key="1">
    <source>
        <dbReference type="ARBA" id="ARBA00004141"/>
    </source>
</evidence>
<keyword evidence="3" id="KW-0812">Transmembrane</keyword>
<feature type="region of interest" description="Disordered" evidence="2">
    <location>
        <begin position="492"/>
        <end position="585"/>
    </location>
</feature>
<feature type="transmembrane region" description="Helical" evidence="3">
    <location>
        <begin position="91"/>
        <end position="112"/>
    </location>
</feature>
<protein>
    <recommendedName>
        <fullName evidence="4">Major facilitator superfamily (MFS) profile domain-containing protein</fullName>
    </recommendedName>
</protein>
<feature type="transmembrane region" description="Helical" evidence="3">
    <location>
        <begin position="132"/>
        <end position="149"/>
    </location>
</feature>
<dbReference type="PANTHER" id="PTHR42910">
    <property type="entry name" value="TRANSPORTER SCO4007-RELATED"/>
    <property type="match status" value="1"/>
</dbReference>
<feature type="transmembrane region" description="Helical" evidence="3">
    <location>
        <begin position="360"/>
        <end position="382"/>
    </location>
</feature>
<comment type="caution">
    <text evidence="5">The sequence shown here is derived from an EMBL/GenBank/DDBJ whole genome shotgun (WGS) entry which is preliminary data.</text>
</comment>
<dbReference type="EMBL" id="NAJL01000006">
    <property type="protein sequence ID" value="TKA31969.1"/>
    <property type="molecule type" value="Genomic_DNA"/>
</dbReference>
<feature type="compositionally biased region" description="Basic and acidic residues" evidence="2">
    <location>
        <begin position="17"/>
        <end position="32"/>
    </location>
</feature>
<dbReference type="InterPro" id="IPR036259">
    <property type="entry name" value="MFS_trans_sf"/>
</dbReference>
<dbReference type="GO" id="GO:0022857">
    <property type="term" value="F:transmembrane transporter activity"/>
    <property type="evidence" value="ECO:0007669"/>
    <property type="project" value="InterPro"/>
</dbReference>
<dbReference type="PANTHER" id="PTHR42910:SF1">
    <property type="entry name" value="MAJOR FACILITATOR SUPERFAMILY (MFS) PROFILE DOMAIN-CONTAINING PROTEIN"/>
    <property type="match status" value="1"/>
</dbReference>